<proteinExistence type="predicted"/>
<gene>
    <name evidence="1" type="ORF">GHO29_12410</name>
</gene>
<sequence>MIKPDPFSPAIGWRRDFANPERDPVEIDVQDGRAEYLLSGPYRMAEGASIQVVNGKVLYSSGAPMPK</sequence>
<name>A0A7X2CDQ8_9PSED</name>
<comment type="caution">
    <text evidence="1">The sequence shown here is derived from an EMBL/GenBank/DDBJ whole genome shotgun (WGS) entry which is preliminary data.</text>
</comment>
<protein>
    <submittedName>
        <fullName evidence="1">Uncharacterized protein</fullName>
    </submittedName>
</protein>
<dbReference type="Proteomes" id="UP000437970">
    <property type="component" value="Unassembled WGS sequence"/>
</dbReference>
<organism evidence="1 2">
    <name type="scientific">Pseudomonas helleri</name>
    <dbReference type="NCBI Taxonomy" id="1608996"/>
    <lineage>
        <taxon>Bacteria</taxon>
        <taxon>Pseudomonadati</taxon>
        <taxon>Pseudomonadota</taxon>
        <taxon>Gammaproteobacteria</taxon>
        <taxon>Pseudomonadales</taxon>
        <taxon>Pseudomonadaceae</taxon>
        <taxon>Pseudomonas</taxon>
    </lineage>
</organism>
<evidence type="ECO:0000313" key="1">
    <source>
        <dbReference type="EMBL" id="MQU27289.1"/>
    </source>
</evidence>
<dbReference type="AlphaFoldDB" id="A0A7X2CDQ8"/>
<dbReference type="EMBL" id="WIVW01000013">
    <property type="protein sequence ID" value="MQU27289.1"/>
    <property type="molecule type" value="Genomic_DNA"/>
</dbReference>
<evidence type="ECO:0000313" key="2">
    <source>
        <dbReference type="Proteomes" id="UP000437970"/>
    </source>
</evidence>
<accession>A0A7X2CDQ8</accession>
<reference evidence="1 2" key="1">
    <citation type="submission" date="2019-10" db="EMBL/GenBank/DDBJ databases">
        <title>Evaluation of single-gene subtyping targets for Pseudomonas.</title>
        <authorList>
            <person name="Reichler S.J."/>
            <person name="Orsi R.H."/>
            <person name="Wiedmann M."/>
            <person name="Martin N.H."/>
            <person name="Murphy S.I."/>
        </authorList>
    </citation>
    <scope>NUCLEOTIDE SEQUENCE [LARGE SCALE GENOMIC DNA]</scope>
    <source>
        <strain evidence="1 2">FSL R10-1984</strain>
    </source>
</reference>
<dbReference type="RefSeq" id="WP_094988705.1">
    <property type="nucleotide sequence ID" value="NZ_WIVW01000013.1"/>
</dbReference>